<dbReference type="RefSeq" id="XP_018077101.1">
    <property type="nucleotide sequence ID" value="XM_018219314.1"/>
</dbReference>
<dbReference type="OrthoDB" id="2583188at2759"/>
<evidence type="ECO:0000313" key="2">
    <source>
        <dbReference type="Proteomes" id="UP000070700"/>
    </source>
</evidence>
<keyword evidence="2" id="KW-1185">Reference proteome</keyword>
<dbReference type="EMBL" id="KQ947406">
    <property type="protein sequence ID" value="KUJ22746.1"/>
    <property type="molecule type" value="Genomic_DNA"/>
</dbReference>
<reference evidence="1 2" key="1">
    <citation type="submission" date="2015-10" db="EMBL/GenBank/DDBJ databases">
        <title>Full genome of DAOMC 229536 Phialocephala scopiformis, a fungal endophyte of spruce producing the potent anti-insectan compound rugulosin.</title>
        <authorList>
            <consortium name="DOE Joint Genome Institute"/>
            <person name="Walker A.K."/>
            <person name="Frasz S.L."/>
            <person name="Seifert K.A."/>
            <person name="Miller J.D."/>
            <person name="Mondo S.J."/>
            <person name="Labutti K."/>
            <person name="Lipzen A."/>
            <person name="Dockter R."/>
            <person name="Kennedy M."/>
            <person name="Grigoriev I.V."/>
            <person name="Spatafora J.W."/>
        </authorList>
    </citation>
    <scope>NUCLEOTIDE SEQUENCE [LARGE SCALE GENOMIC DNA]</scope>
    <source>
        <strain evidence="1 2">CBS 120377</strain>
    </source>
</reference>
<dbReference type="AlphaFoldDB" id="A0A194XRG9"/>
<name>A0A194XRG9_MOLSC</name>
<gene>
    <name evidence="1" type="ORF">LY89DRAFT_728864</name>
</gene>
<dbReference type="KEGG" id="psco:LY89DRAFT_728864"/>
<accession>A0A194XRG9</accession>
<evidence type="ECO:0000313" key="1">
    <source>
        <dbReference type="EMBL" id="KUJ22746.1"/>
    </source>
</evidence>
<evidence type="ECO:0008006" key="3">
    <source>
        <dbReference type="Google" id="ProtNLM"/>
    </source>
</evidence>
<proteinExistence type="predicted"/>
<sequence length="402" mass="44999">MEKRMIWPPKVILQTPLGIMRDGTGNWLPRDIGKSSQFSNGHVVVQFGDTFDHDPNGNFLGVRDNTCAIIPDNNNPTLSKYKLDSKDEVPVFVHQRPKEFAIPTKFWSFSGIIEVEGDQTRKCHHEKGIIHGYTWFKITRMTGMDETYLRMGVAKVEYDSRSRQIRAIKPTPGIENVGLAQSHESLSNVELKSATLPSFGSITALRVDDFIYLYGQILDADKDVVLARIRISCPTPYTYWTGTGWSAFPADCRPIMSHIEHGQIFHTTIFGANSLYKYMFVGCSSFGDSKILMARAKSPEGPWDDGWVLNDADLYNSDPNKPPTGPFFYCIYPHPWALGFDGVESDGMSKTGDFMISWSEGGLVGGVLAASFRFNMEVKRIADPDDEPVKRGGDVKWSCGPN</sequence>
<organism evidence="1 2">
    <name type="scientific">Mollisia scopiformis</name>
    <name type="common">Conifer needle endophyte fungus</name>
    <name type="synonym">Phialocephala scopiformis</name>
    <dbReference type="NCBI Taxonomy" id="149040"/>
    <lineage>
        <taxon>Eukaryota</taxon>
        <taxon>Fungi</taxon>
        <taxon>Dikarya</taxon>
        <taxon>Ascomycota</taxon>
        <taxon>Pezizomycotina</taxon>
        <taxon>Leotiomycetes</taxon>
        <taxon>Helotiales</taxon>
        <taxon>Mollisiaceae</taxon>
        <taxon>Mollisia</taxon>
    </lineage>
</organism>
<dbReference type="Proteomes" id="UP000070700">
    <property type="component" value="Unassembled WGS sequence"/>
</dbReference>
<dbReference type="InParanoid" id="A0A194XRG9"/>
<protein>
    <recommendedName>
        <fullName evidence="3">DUF4185 domain-containing protein</fullName>
    </recommendedName>
</protein>
<dbReference type="GeneID" id="28829040"/>